<dbReference type="GO" id="GO:0006014">
    <property type="term" value="P:D-ribose metabolic process"/>
    <property type="evidence" value="ECO:0007669"/>
    <property type="project" value="TreeGrafter"/>
</dbReference>
<comment type="catalytic activity">
    <reaction evidence="1 5">
        <text>aldehydo-D-ribose 5-phosphate = D-ribulose 5-phosphate</text>
        <dbReference type="Rhea" id="RHEA:14657"/>
        <dbReference type="ChEBI" id="CHEBI:58121"/>
        <dbReference type="ChEBI" id="CHEBI:58273"/>
        <dbReference type="EC" id="5.3.1.6"/>
    </reaction>
</comment>
<dbReference type="PANTHER" id="PTHR11934">
    <property type="entry name" value="RIBOSE-5-PHOSPHATE ISOMERASE"/>
    <property type="match status" value="1"/>
</dbReference>
<evidence type="ECO:0000256" key="1">
    <source>
        <dbReference type="ARBA" id="ARBA00001713"/>
    </source>
</evidence>
<comment type="subunit">
    <text evidence="3">Homotetramer.</text>
</comment>
<comment type="similarity">
    <text evidence="2 5">Belongs to the ribose 5-phosphate isomerase family.</text>
</comment>
<sequence>MKTEGGTTEQKRRAGEAAAAHVEDGMVVGLGTGSTAAHAIRALGSTVDGGCEIHGVATSFASKMLAREVGIPLRSLDTVEELDLTIDGADQVVTETGACIKGGGAAHAREKIVASISSELFIVADPSKVTETLDRSVPIEVLPAARTSVTAALTKHGGTATLREATKKDGPVVTDNGNFVLDCSFGAIGGPRSLGETLSSIPGVVEHGLFTGLATAVYVGTAKDVTCYEIDR</sequence>
<evidence type="ECO:0000256" key="4">
    <source>
        <dbReference type="ARBA" id="ARBA00023235"/>
    </source>
</evidence>
<dbReference type="PANTHER" id="PTHR11934:SF0">
    <property type="entry name" value="RIBOSE-5-PHOSPHATE ISOMERASE"/>
    <property type="match status" value="1"/>
</dbReference>
<accession>A0AAE3K7F1</accession>
<dbReference type="CDD" id="cd01398">
    <property type="entry name" value="RPI_A"/>
    <property type="match status" value="1"/>
</dbReference>
<reference evidence="6" key="1">
    <citation type="journal article" date="2022" name="Syst. Appl. Microbiol.">
        <title>Natronocalculus amylovorans gen. nov., sp. nov., and Natranaeroarchaeum aerophilus sp. nov., dominant culturable amylolytic natronoarchaea from hypersaline soda lakes in southwestern Siberia.</title>
        <authorList>
            <person name="Sorokin D.Y."/>
            <person name="Elcheninov A.G."/>
            <person name="Khizhniak T.V."/>
            <person name="Koenen M."/>
            <person name="Bale N.J."/>
            <person name="Damste J.S.S."/>
            <person name="Kublanov I.V."/>
        </authorList>
    </citation>
    <scope>NUCLEOTIDE SEQUENCE</scope>
    <source>
        <strain evidence="6">AArc-St2</strain>
    </source>
</reference>
<dbReference type="GO" id="GO:0005829">
    <property type="term" value="C:cytosol"/>
    <property type="evidence" value="ECO:0007669"/>
    <property type="project" value="TreeGrafter"/>
</dbReference>
<dbReference type="RefSeq" id="WP_174652544.1">
    <property type="nucleotide sequence ID" value="NZ_JAKRVX010000001.1"/>
</dbReference>
<keyword evidence="7" id="KW-1185">Reference proteome</keyword>
<dbReference type="Gene3D" id="3.40.50.1360">
    <property type="match status" value="1"/>
</dbReference>
<dbReference type="SMART" id="SM01134">
    <property type="entry name" value="DeoRC"/>
    <property type="match status" value="1"/>
</dbReference>
<name>A0AAE3K7F1_9EURY</name>
<dbReference type="SUPFAM" id="SSF100950">
    <property type="entry name" value="NagB/RpiA/CoA transferase-like"/>
    <property type="match status" value="1"/>
</dbReference>
<dbReference type="FunFam" id="3.30.70.260:FF:000018">
    <property type="entry name" value="Ribose-5-phosphate isomerase A"/>
    <property type="match status" value="1"/>
</dbReference>
<organism evidence="6 7">
    <name type="scientific">Natronocalculus amylovorans</name>
    <dbReference type="NCBI Taxonomy" id="2917812"/>
    <lineage>
        <taxon>Archaea</taxon>
        <taxon>Methanobacteriati</taxon>
        <taxon>Methanobacteriota</taxon>
        <taxon>Stenosarchaea group</taxon>
        <taxon>Halobacteria</taxon>
        <taxon>Halobacteriales</taxon>
        <taxon>Haloferacaceae</taxon>
        <taxon>Natronocalculus</taxon>
    </lineage>
</organism>
<dbReference type="Gene3D" id="3.30.70.260">
    <property type="match status" value="1"/>
</dbReference>
<dbReference type="InterPro" id="IPR037171">
    <property type="entry name" value="NagB/RpiA_transferase-like"/>
</dbReference>
<dbReference type="EC" id="5.3.1.6" evidence="5"/>
<evidence type="ECO:0000256" key="2">
    <source>
        <dbReference type="ARBA" id="ARBA00008088"/>
    </source>
</evidence>
<keyword evidence="4 5" id="KW-0413">Isomerase</keyword>
<feature type="binding site" evidence="5">
    <location>
        <begin position="101"/>
        <end position="104"/>
    </location>
    <ligand>
        <name>substrate</name>
    </ligand>
</feature>
<dbReference type="InterPro" id="IPR004788">
    <property type="entry name" value="Ribose5P_isomerase_type_A"/>
</dbReference>
<dbReference type="AlphaFoldDB" id="A0AAE3K7F1"/>
<dbReference type="NCBIfam" id="TIGR00021">
    <property type="entry name" value="rpiA"/>
    <property type="match status" value="1"/>
</dbReference>
<gene>
    <name evidence="5 6" type="primary">rpiA</name>
    <name evidence="6" type="ORF">AArcSt2_03185</name>
</gene>
<dbReference type="SUPFAM" id="SSF75445">
    <property type="entry name" value="D-ribose-5-phosphate isomerase (RpiA), lid domain"/>
    <property type="match status" value="1"/>
</dbReference>
<dbReference type="Pfam" id="PF06026">
    <property type="entry name" value="Rib_5-P_isom_A"/>
    <property type="match status" value="1"/>
</dbReference>
<reference evidence="6" key="2">
    <citation type="submission" date="2022-02" db="EMBL/GenBank/DDBJ databases">
        <authorList>
            <person name="Elcheninov A.G."/>
            <person name="Sorokin D.Y."/>
            <person name="Kublanov I.V."/>
        </authorList>
    </citation>
    <scope>NUCLEOTIDE SEQUENCE</scope>
    <source>
        <strain evidence="6">AArc-St2</strain>
    </source>
</reference>
<dbReference type="GO" id="GO:0009052">
    <property type="term" value="P:pentose-phosphate shunt, non-oxidative branch"/>
    <property type="evidence" value="ECO:0007669"/>
    <property type="project" value="UniProtKB-UniRule"/>
</dbReference>
<protein>
    <recommendedName>
        <fullName evidence="5">Ribose-5-phosphate isomerase A</fullName>
        <ecNumber evidence="5">5.3.1.6</ecNumber>
    </recommendedName>
    <alternativeName>
        <fullName evidence="5">Phosphoriboisomerase A</fullName>
        <shortName evidence="5">PRI</shortName>
    </alternativeName>
</protein>
<feature type="binding site" evidence="5">
    <location>
        <begin position="87"/>
        <end position="90"/>
    </location>
    <ligand>
        <name>substrate</name>
    </ligand>
</feature>
<dbReference type="GO" id="GO:0004751">
    <property type="term" value="F:ribose-5-phosphate isomerase activity"/>
    <property type="evidence" value="ECO:0007669"/>
    <property type="project" value="UniProtKB-UniRule"/>
</dbReference>
<feature type="active site" description="Proton acceptor" evidence="5">
    <location>
        <position position="110"/>
    </location>
</feature>
<feature type="binding site" evidence="5">
    <location>
        <begin position="32"/>
        <end position="35"/>
    </location>
    <ligand>
        <name>substrate</name>
    </ligand>
</feature>
<dbReference type="NCBIfam" id="NF001924">
    <property type="entry name" value="PRK00702.1"/>
    <property type="match status" value="1"/>
</dbReference>
<feature type="binding site" evidence="5">
    <location>
        <position position="128"/>
    </location>
    <ligand>
        <name>substrate</name>
    </ligand>
</feature>
<evidence type="ECO:0000256" key="3">
    <source>
        <dbReference type="ARBA" id="ARBA00011881"/>
    </source>
</evidence>
<dbReference type="Proteomes" id="UP001203207">
    <property type="component" value="Unassembled WGS sequence"/>
</dbReference>
<comment type="subunit">
    <text evidence="5">Homodimer.</text>
</comment>
<dbReference type="FunFam" id="3.40.50.1360:FF:000001">
    <property type="entry name" value="Ribose-5-phosphate isomerase A"/>
    <property type="match status" value="1"/>
</dbReference>
<comment type="caution">
    <text evidence="6">The sequence shown here is derived from an EMBL/GenBank/DDBJ whole genome shotgun (WGS) entry which is preliminary data.</text>
</comment>
<proteinExistence type="inferred from homology"/>
<dbReference type="EMBL" id="JAKRVX010000001">
    <property type="protein sequence ID" value="MCL9815938.1"/>
    <property type="molecule type" value="Genomic_DNA"/>
</dbReference>
<evidence type="ECO:0000313" key="6">
    <source>
        <dbReference type="EMBL" id="MCL9815938.1"/>
    </source>
</evidence>
<dbReference type="HAMAP" id="MF_00170">
    <property type="entry name" value="Rib_5P_isom_A"/>
    <property type="match status" value="1"/>
</dbReference>
<comment type="function">
    <text evidence="5">Catalyzes the reversible conversion of ribose-5-phosphate to ribulose 5-phosphate.</text>
</comment>
<dbReference type="InterPro" id="IPR020672">
    <property type="entry name" value="Ribose5P_isomerase_typA_subgr"/>
</dbReference>
<evidence type="ECO:0000256" key="5">
    <source>
        <dbReference type="HAMAP-Rule" id="MF_00170"/>
    </source>
</evidence>
<evidence type="ECO:0000313" key="7">
    <source>
        <dbReference type="Proteomes" id="UP001203207"/>
    </source>
</evidence>
<comment type="pathway">
    <text evidence="5">Carbohydrate degradation; pentose phosphate pathway; D-ribose 5-phosphate from D-ribulose 5-phosphate (non-oxidative stage): step 1/1.</text>
</comment>